<dbReference type="InterPro" id="IPR036179">
    <property type="entry name" value="Ig-like_dom_sf"/>
</dbReference>
<dbReference type="InterPro" id="IPR013783">
    <property type="entry name" value="Ig-like_fold"/>
</dbReference>
<protein>
    <recommendedName>
        <fullName evidence="4">Immunoglobulin subtype domain-containing protein</fullName>
    </recommendedName>
</protein>
<dbReference type="SUPFAM" id="SSF48726">
    <property type="entry name" value="Immunoglobulin"/>
    <property type="match status" value="1"/>
</dbReference>
<feature type="compositionally biased region" description="Polar residues" evidence="1">
    <location>
        <begin position="126"/>
        <end position="145"/>
    </location>
</feature>
<proteinExistence type="predicted"/>
<sequence length="145" mass="16321">MIKISVMWSFRLRARRTPLQIKSGESLVIELEVSVSVEVIYQCTKEAGTSGVQICTVDGESLQFSPKYKYRTSLSSSTLELRGVNVSDSGDYIIRDIRNKEDLHIYTVEVTDDSKHPQIQEKEKTPTSGTFYSSDCNLSTPESKC</sequence>
<evidence type="ECO:0000313" key="2">
    <source>
        <dbReference type="EMBL" id="KAG9261620.1"/>
    </source>
</evidence>
<reference evidence="2 3" key="1">
    <citation type="submission" date="2021-07" db="EMBL/GenBank/DDBJ databases">
        <authorList>
            <person name="Imarazene B."/>
            <person name="Zahm M."/>
            <person name="Klopp C."/>
            <person name="Cabau C."/>
            <person name="Beille S."/>
            <person name="Jouanno E."/>
            <person name="Castinel A."/>
            <person name="Lluch J."/>
            <person name="Gil L."/>
            <person name="Kuchtly C."/>
            <person name="Lopez Roques C."/>
            <person name="Donnadieu C."/>
            <person name="Parrinello H."/>
            <person name="Journot L."/>
            <person name="Du K."/>
            <person name="Schartl M."/>
            <person name="Retaux S."/>
            <person name="Guiguen Y."/>
        </authorList>
    </citation>
    <scope>NUCLEOTIDE SEQUENCE [LARGE SCALE GENOMIC DNA]</scope>
    <source>
        <strain evidence="2">Pach_M1</strain>
        <tissue evidence="2">Testis</tissue>
    </source>
</reference>
<evidence type="ECO:0008006" key="4">
    <source>
        <dbReference type="Google" id="ProtNLM"/>
    </source>
</evidence>
<dbReference type="Gene3D" id="2.60.40.10">
    <property type="entry name" value="Immunoglobulins"/>
    <property type="match status" value="1"/>
</dbReference>
<accession>A0A8T2KPP3</accession>
<evidence type="ECO:0000256" key="1">
    <source>
        <dbReference type="SAM" id="MobiDB-lite"/>
    </source>
</evidence>
<comment type="caution">
    <text evidence="2">The sequence shown here is derived from an EMBL/GenBank/DDBJ whole genome shotgun (WGS) entry which is preliminary data.</text>
</comment>
<dbReference type="Proteomes" id="UP000752171">
    <property type="component" value="Unassembled WGS sequence"/>
</dbReference>
<feature type="compositionally biased region" description="Basic and acidic residues" evidence="1">
    <location>
        <begin position="114"/>
        <end position="125"/>
    </location>
</feature>
<evidence type="ECO:0000313" key="3">
    <source>
        <dbReference type="Proteomes" id="UP000752171"/>
    </source>
</evidence>
<dbReference type="AlphaFoldDB" id="A0A8T2KPP3"/>
<dbReference type="EMBL" id="JAICCE010000022">
    <property type="protein sequence ID" value="KAG9261620.1"/>
    <property type="molecule type" value="Genomic_DNA"/>
</dbReference>
<dbReference type="CDD" id="cd00096">
    <property type="entry name" value="Ig"/>
    <property type="match status" value="1"/>
</dbReference>
<gene>
    <name evidence="2" type="ORF">AMEX_G25204</name>
</gene>
<feature type="region of interest" description="Disordered" evidence="1">
    <location>
        <begin position="114"/>
        <end position="145"/>
    </location>
</feature>
<name>A0A8T2KPP3_ASTMX</name>
<organism evidence="2 3">
    <name type="scientific">Astyanax mexicanus</name>
    <name type="common">Blind cave fish</name>
    <name type="synonym">Astyanax fasciatus mexicanus</name>
    <dbReference type="NCBI Taxonomy" id="7994"/>
    <lineage>
        <taxon>Eukaryota</taxon>
        <taxon>Metazoa</taxon>
        <taxon>Chordata</taxon>
        <taxon>Craniata</taxon>
        <taxon>Vertebrata</taxon>
        <taxon>Euteleostomi</taxon>
        <taxon>Actinopterygii</taxon>
        <taxon>Neopterygii</taxon>
        <taxon>Teleostei</taxon>
        <taxon>Ostariophysi</taxon>
        <taxon>Characiformes</taxon>
        <taxon>Characoidei</taxon>
        <taxon>Acestrorhamphidae</taxon>
        <taxon>Acestrorhamphinae</taxon>
        <taxon>Astyanax</taxon>
    </lineage>
</organism>